<gene>
    <name evidence="2" type="ORF">COS11_00200</name>
</gene>
<name>A0A2M7EAS9_9BACT</name>
<comment type="caution">
    <text evidence="2">The sequence shown here is derived from an EMBL/GenBank/DDBJ whole genome shotgun (WGS) entry which is preliminary data.</text>
</comment>
<feature type="transmembrane region" description="Helical" evidence="1">
    <location>
        <begin position="35"/>
        <end position="54"/>
    </location>
</feature>
<keyword evidence="1" id="KW-1133">Transmembrane helix</keyword>
<protein>
    <submittedName>
        <fullName evidence="2">Uncharacterized protein</fullName>
    </submittedName>
</protein>
<evidence type="ECO:0000313" key="2">
    <source>
        <dbReference type="EMBL" id="PIV64818.1"/>
    </source>
</evidence>
<keyword evidence="1" id="KW-0472">Membrane</keyword>
<sequence>MEFEIGYLLALVVISLGILGVILALMIGEINRGKSLLALILSLIILGLGAYYYYEIGLVQRKKGGETFNQLNALIRVYCPLETELPEK</sequence>
<reference evidence="3" key="1">
    <citation type="submission" date="2017-09" db="EMBL/GenBank/DDBJ databases">
        <title>Depth-based differentiation of microbial function through sediment-hosted aquifers and enrichment of novel symbionts in the deep terrestrial subsurface.</title>
        <authorList>
            <person name="Probst A.J."/>
            <person name="Ladd B."/>
            <person name="Jarett J.K."/>
            <person name="Geller-Mcgrath D.E."/>
            <person name="Sieber C.M.K."/>
            <person name="Emerson J.B."/>
            <person name="Anantharaman K."/>
            <person name="Thomas B.C."/>
            <person name="Malmstrom R."/>
            <person name="Stieglmeier M."/>
            <person name="Klingl A."/>
            <person name="Woyke T."/>
            <person name="Ryan C.M."/>
            <person name="Banfield J.F."/>
        </authorList>
    </citation>
    <scope>NUCLEOTIDE SEQUENCE [LARGE SCALE GENOMIC DNA]</scope>
</reference>
<dbReference type="AlphaFoldDB" id="A0A2M7EAS9"/>
<proteinExistence type="predicted"/>
<keyword evidence="1" id="KW-0812">Transmembrane</keyword>
<accession>A0A2M7EAS9</accession>
<feature type="transmembrane region" description="Helical" evidence="1">
    <location>
        <begin position="6"/>
        <end position="28"/>
    </location>
</feature>
<dbReference type="EMBL" id="PETL01000013">
    <property type="protein sequence ID" value="PIV64818.1"/>
    <property type="molecule type" value="Genomic_DNA"/>
</dbReference>
<evidence type="ECO:0000256" key="1">
    <source>
        <dbReference type="SAM" id="Phobius"/>
    </source>
</evidence>
<dbReference type="Proteomes" id="UP000228886">
    <property type="component" value="Unassembled WGS sequence"/>
</dbReference>
<organism evidence="2 3">
    <name type="scientific">bacterium (Candidatus Ratteibacteria) CG01_land_8_20_14_3_00_40_19</name>
    <dbReference type="NCBI Taxonomy" id="2014290"/>
    <lineage>
        <taxon>Bacteria</taxon>
        <taxon>Candidatus Ratteibacteria</taxon>
    </lineage>
</organism>
<evidence type="ECO:0000313" key="3">
    <source>
        <dbReference type="Proteomes" id="UP000228886"/>
    </source>
</evidence>